<dbReference type="PROSITE" id="PS50090">
    <property type="entry name" value="MYB_LIKE"/>
    <property type="match status" value="2"/>
</dbReference>
<evidence type="ECO:0000259" key="6">
    <source>
        <dbReference type="PROSITE" id="PS50090"/>
    </source>
</evidence>
<dbReference type="CDD" id="cd00167">
    <property type="entry name" value="SANT"/>
    <property type="match status" value="2"/>
</dbReference>
<feature type="region of interest" description="Disordered" evidence="5">
    <location>
        <begin position="1"/>
        <end position="21"/>
    </location>
</feature>
<dbReference type="InterPro" id="IPR017930">
    <property type="entry name" value="Myb_dom"/>
</dbReference>
<evidence type="ECO:0000259" key="7">
    <source>
        <dbReference type="PROSITE" id="PS51293"/>
    </source>
</evidence>
<evidence type="ECO:0000256" key="1">
    <source>
        <dbReference type="ARBA" id="ARBA00023015"/>
    </source>
</evidence>
<comment type="caution">
    <text evidence="9">The sequence shown here is derived from an EMBL/GenBank/DDBJ whole genome shotgun (WGS) entry which is preliminary data.</text>
</comment>
<dbReference type="Pfam" id="PF00249">
    <property type="entry name" value="Myb_DNA-binding"/>
    <property type="match status" value="2"/>
</dbReference>
<dbReference type="SUPFAM" id="SSF46689">
    <property type="entry name" value="Homeodomain-like"/>
    <property type="match status" value="2"/>
</dbReference>
<keyword evidence="4" id="KW-0539">Nucleus</keyword>
<dbReference type="GO" id="GO:0042795">
    <property type="term" value="P:snRNA transcription by RNA polymerase II"/>
    <property type="evidence" value="ECO:0007669"/>
    <property type="project" value="TreeGrafter"/>
</dbReference>
<dbReference type="InterPro" id="IPR001005">
    <property type="entry name" value="SANT/Myb"/>
</dbReference>
<feature type="domain" description="HTH myb-type" evidence="8">
    <location>
        <begin position="354"/>
        <end position="408"/>
    </location>
</feature>
<feature type="domain" description="HTH myb-type" evidence="8">
    <location>
        <begin position="239"/>
        <end position="283"/>
    </location>
</feature>
<evidence type="ECO:0000256" key="4">
    <source>
        <dbReference type="ARBA" id="ARBA00023242"/>
    </source>
</evidence>
<dbReference type="EMBL" id="LAVV01011018">
    <property type="protein sequence ID" value="KNZ48297.1"/>
    <property type="molecule type" value="Genomic_DNA"/>
</dbReference>
<feature type="compositionally biased region" description="Low complexity" evidence="5">
    <location>
        <begin position="564"/>
        <end position="577"/>
    </location>
</feature>
<feature type="compositionally biased region" description="Low complexity" evidence="5">
    <location>
        <begin position="506"/>
        <end position="518"/>
    </location>
</feature>
<dbReference type="Proteomes" id="UP000037035">
    <property type="component" value="Unassembled WGS sequence"/>
</dbReference>
<dbReference type="InterPro" id="IPR017884">
    <property type="entry name" value="SANT_dom"/>
</dbReference>
<dbReference type="GO" id="GO:0001006">
    <property type="term" value="F:RNA polymerase III type 3 promoter sequence-specific DNA binding"/>
    <property type="evidence" value="ECO:0007669"/>
    <property type="project" value="TreeGrafter"/>
</dbReference>
<proteinExistence type="predicted"/>
<dbReference type="InterPro" id="IPR009057">
    <property type="entry name" value="Homeodomain-like_sf"/>
</dbReference>
<feature type="domain" description="Myb-like" evidence="6">
    <location>
        <begin position="354"/>
        <end position="404"/>
    </location>
</feature>
<evidence type="ECO:0000313" key="9">
    <source>
        <dbReference type="EMBL" id="KNZ48297.1"/>
    </source>
</evidence>
<evidence type="ECO:0000259" key="8">
    <source>
        <dbReference type="PROSITE" id="PS51294"/>
    </source>
</evidence>
<feature type="compositionally biased region" description="Basic residues" evidence="5">
    <location>
        <begin position="321"/>
        <end position="342"/>
    </location>
</feature>
<feature type="compositionally biased region" description="Basic residues" evidence="5">
    <location>
        <begin position="625"/>
        <end position="634"/>
    </location>
</feature>
<dbReference type="Gene3D" id="1.10.10.60">
    <property type="entry name" value="Homeodomain-like"/>
    <property type="match status" value="2"/>
</dbReference>
<dbReference type="AlphaFoldDB" id="A0A0L6UJ39"/>
<dbReference type="PANTHER" id="PTHR46621">
    <property type="entry name" value="SNRNA-ACTIVATING PROTEIN COMPLEX SUBUNIT 4"/>
    <property type="match status" value="1"/>
</dbReference>
<dbReference type="VEuPathDB" id="FungiDB:VP01_576g6"/>
<dbReference type="PROSITE" id="PS51293">
    <property type="entry name" value="SANT"/>
    <property type="match status" value="1"/>
</dbReference>
<evidence type="ECO:0000256" key="5">
    <source>
        <dbReference type="SAM" id="MobiDB-lite"/>
    </source>
</evidence>
<accession>A0A0L6UJ39</accession>
<feature type="domain" description="SANT" evidence="7">
    <location>
        <begin position="242"/>
        <end position="295"/>
    </location>
</feature>
<protein>
    <submittedName>
        <fullName evidence="9">Uncharacterized protein</fullName>
    </submittedName>
</protein>
<evidence type="ECO:0000256" key="2">
    <source>
        <dbReference type="ARBA" id="ARBA00023125"/>
    </source>
</evidence>
<reference evidence="9 10" key="1">
    <citation type="submission" date="2015-08" db="EMBL/GenBank/DDBJ databases">
        <title>Next Generation Sequencing and Analysis of the Genome of Puccinia sorghi L Schw, the Causal Agent of Maize Common Rust.</title>
        <authorList>
            <person name="Rochi L."/>
            <person name="Burguener G."/>
            <person name="Darino M."/>
            <person name="Turjanski A."/>
            <person name="Kreff E."/>
            <person name="Dieguez M.J."/>
            <person name="Sacco F."/>
        </authorList>
    </citation>
    <scope>NUCLEOTIDE SEQUENCE [LARGE SCALE GENOMIC DNA]</scope>
    <source>
        <strain evidence="9 10">RO10H11247</strain>
    </source>
</reference>
<feature type="domain" description="Myb-like" evidence="6">
    <location>
        <begin position="239"/>
        <end position="291"/>
    </location>
</feature>
<dbReference type="PROSITE" id="PS51294">
    <property type="entry name" value="HTH_MYB"/>
    <property type="match status" value="2"/>
</dbReference>
<keyword evidence="3" id="KW-0804">Transcription</keyword>
<dbReference type="GO" id="GO:0000978">
    <property type="term" value="F:RNA polymerase II cis-regulatory region sequence-specific DNA binding"/>
    <property type="evidence" value="ECO:0007669"/>
    <property type="project" value="TreeGrafter"/>
</dbReference>
<keyword evidence="2" id="KW-0238">DNA-binding</keyword>
<evidence type="ECO:0000313" key="10">
    <source>
        <dbReference type="Proteomes" id="UP000037035"/>
    </source>
</evidence>
<dbReference type="SMART" id="SM00717">
    <property type="entry name" value="SANT"/>
    <property type="match status" value="4"/>
</dbReference>
<feature type="compositionally biased region" description="Pro residues" evidence="5">
    <location>
        <begin position="602"/>
        <end position="611"/>
    </location>
</feature>
<dbReference type="OrthoDB" id="2143914at2759"/>
<keyword evidence="1" id="KW-0805">Transcription regulation</keyword>
<feature type="compositionally biased region" description="Basic and acidic residues" evidence="5">
    <location>
        <begin position="584"/>
        <end position="593"/>
    </location>
</feature>
<dbReference type="InterPro" id="IPR051575">
    <property type="entry name" value="Myb-like_DNA-bd"/>
</dbReference>
<sequence>MNSTSYDFHHYQEDTSGGAVEDQATDELLARLDQGIRNTQEEIKLNKLDASIEHSLNLNQVYLDQIKNSLDHLNLLHQKAQKFLSISKNCVQQIQEQQQQPPAPIASSSKCLPPVASASATNDLSAKNLNLVSDQISSISLPWFKHKFGVELPSFEDAKKRDQYNSLLHQQPWQPPERRKLDDEVGAILRQNNHNKDKIDWNRVAQNVHTTITHLSVKTLKFPDRKPIECKIQWTQKQDPSLNKSKWSLSEIDRLFEIVKKFDFKNWDLISKELATGRTPSECVKQFRIVTQEKREWTETDDLLLKEGVSTYGQNWQAGRKSNKFRSNKNNNKRKERKKERKKEKIDDWIKTLRPDIKKGKWDPVEDEALKSAVAACGMVWKDVAPRVRGRTDAQCRERWCNILDPRIVVGNWTPEVIHIPLLPFFFLLLCSQCSSRSLPQEDQKILRMRDVERRTWSEISKSFNGRRTDNHCMRRHSELKRVKDPTMKKQHTQTRTNGGLSLIMSGSTTSAEGEGSSRQGSTERGSSVGPARPNTALGRVLIAADSGYTRRNHHHHHHPLLGSSTQPSALSSSLPSIQPDNHSAPDSDEHPDIISSDPTTAPLPPPPPLHNLPFNRAPNSRLRIVNKRVKYST</sequence>
<gene>
    <name evidence="9" type="ORF">VP01_576g6</name>
</gene>
<dbReference type="STRING" id="27349.A0A0L6UJ39"/>
<feature type="region of interest" description="Disordered" evidence="5">
    <location>
        <begin position="318"/>
        <end position="343"/>
    </location>
</feature>
<feature type="region of interest" description="Disordered" evidence="5">
    <location>
        <begin position="468"/>
        <end position="537"/>
    </location>
</feature>
<organism evidence="9 10">
    <name type="scientific">Puccinia sorghi</name>
    <dbReference type="NCBI Taxonomy" id="27349"/>
    <lineage>
        <taxon>Eukaryota</taxon>
        <taxon>Fungi</taxon>
        <taxon>Dikarya</taxon>
        <taxon>Basidiomycota</taxon>
        <taxon>Pucciniomycotina</taxon>
        <taxon>Pucciniomycetes</taxon>
        <taxon>Pucciniales</taxon>
        <taxon>Pucciniaceae</taxon>
        <taxon>Puccinia</taxon>
    </lineage>
</organism>
<evidence type="ECO:0000256" key="3">
    <source>
        <dbReference type="ARBA" id="ARBA00023163"/>
    </source>
</evidence>
<keyword evidence="10" id="KW-1185">Reference proteome</keyword>
<dbReference type="GO" id="GO:0042796">
    <property type="term" value="P:snRNA transcription by RNA polymerase III"/>
    <property type="evidence" value="ECO:0007669"/>
    <property type="project" value="TreeGrafter"/>
</dbReference>
<dbReference type="Pfam" id="PF13921">
    <property type="entry name" value="Myb_DNA-bind_6"/>
    <property type="match status" value="1"/>
</dbReference>
<feature type="region of interest" description="Disordered" evidence="5">
    <location>
        <begin position="552"/>
        <end position="634"/>
    </location>
</feature>
<dbReference type="PANTHER" id="PTHR46621:SF1">
    <property type="entry name" value="SNRNA-ACTIVATING PROTEIN COMPLEX SUBUNIT 4"/>
    <property type="match status" value="1"/>
</dbReference>
<dbReference type="GO" id="GO:0019185">
    <property type="term" value="C:snRNA-activating protein complex"/>
    <property type="evidence" value="ECO:0007669"/>
    <property type="project" value="TreeGrafter"/>
</dbReference>
<name>A0A0L6UJ39_9BASI</name>
<feature type="compositionally biased region" description="Basic and acidic residues" evidence="5">
    <location>
        <begin position="468"/>
        <end position="488"/>
    </location>
</feature>